<feature type="domain" description="Mechanosensitive ion channel MscS" evidence="8">
    <location>
        <begin position="109"/>
        <end position="174"/>
    </location>
</feature>
<dbReference type="Proteomes" id="UP000243887">
    <property type="component" value="Unassembled WGS sequence"/>
</dbReference>
<dbReference type="SUPFAM" id="SSF82689">
    <property type="entry name" value="Mechanosensitive channel protein MscS (YggB), C-terminal domain"/>
    <property type="match status" value="1"/>
</dbReference>
<dbReference type="EMBL" id="FORU01000010">
    <property type="protein sequence ID" value="SFJ56283.1"/>
    <property type="molecule type" value="Genomic_DNA"/>
</dbReference>
<keyword evidence="4 7" id="KW-0812">Transmembrane</keyword>
<dbReference type="InterPro" id="IPR011014">
    <property type="entry name" value="MscS_channel_TM-2"/>
</dbReference>
<evidence type="ECO:0000259" key="8">
    <source>
        <dbReference type="Pfam" id="PF00924"/>
    </source>
</evidence>
<dbReference type="Pfam" id="PF21082">
    <property type="entry name" value="MS_channel_3rd"/>
    <property type="match status" value="1"/>
</dbReference>
<dbReference type="GO" id="GO:0005886">
    <property type="term" value="C:plasma membrane"/>
    <property type="evidence" value="ECO:0007669"/>
    <property type="project" value="UniProtKB-SubCell"/>
</dbReference>
<dbReference type="SUPFAM" id="SSF82861">
    <property type="entry name" value="Mechanosensitive channel protein MscS (YggB), transmembrane region"/>
    <property type="match status" value="1"/>
</dbReference>
<evidence type="ECO:0000256" key="3">
    <source>
        <dbReference type="ARBA" id="ARBA00022475"/>
    </source>
</evidence>
<feature type="domain" description="Mechanosensitive ion channel MscS C-terminal" evidence="9">
    <location>
        <begin position="182"/>
        <end position="264"/>
    </location>
</feature>
<comment type="similarity">
    <text evidence="2">Belongs to the MscS (TC 1.A.23) family.</text>
</comment>
<keyword evidence="3" id="KW-1003">Cell membrane</keyword>
<feature type="transmembrane region" description="Helical" evidence="7">
    <location>
        <begin position="20"/>
        <end position="42"/>
    </location>
</feature>
<evidence type="ECO:0000256" key="6">
    <source>
        <dbReference type="ARBA" id="ARBA00023136"/>
    </source>
</evidence>
<keyword evidence="6 7" id="KW-0472">Membrane</keyword>
<keyword evidence="11" id="KW-1185">Reference proteome</keyword>
<evidence type="ECO:0000256" key="2">
    <source>
        <dbReference type="ARBA" id="ARBA00008017"/>
    </source>
</evidence>
<protein>
    <submittedName>
        <fullName evidence="10">Mechanosensitive ion channel</fullName>
    </submittedName>
</protein>
<dbReference type="GO" id="GO:0008381">
    <property type="term" value="F:mechanosensitive monoatomic ion channel activity"/>
    <property type="evidence" value="ECO:0007669"/>
    <property type="project" value="UniProtKB-ARBA"/>
</dbReference>
<dbReference type="Gene3D" id="2.30.30.60">
    <property type="match status" value="1"/>
</dbReference>
<dbReference type="PANTHER" id="PTHR30347">
    <property type="entry name" value="POTASSIUM CHANNEL RELATED"/>
    <property type="match status" value="1"/>
</dbReference>
<dbReference type="InterPro" id="IPR010920">
    <property type="entry name" value="LSM_dom_sf"/>
</dbReference>
<evidence type="ECO:0000256" key="1">
    <source>
        <dbReference type="ARBA" id="ARBA00004651"/>
    </source>
</evidence>
<dbReference type="PANTHER" id="PTHR30347:SF1">
    <property type="entry name" value="MECHANOSENSITIVE CHANNEL MSCK"/>
    <property type="match status" value="1"/>
</dbReference>
<proteinExistence type="inferred from homology"/>
<dbReference type="Pfam" id="PF00924">
    <property type="entry name" value="MS_channel_2nd"/>
    <property type="match status" value="1"/>
</dbReference>
<organism evidence="10 11">
    <name type="scientific">Myroides guanonis</name>
    <dbReference type="NCBI Taxonomy" id="1150112"/>
    <lineage>
        <taxon>Bacteria</taxon>
        <taxon>Pseudomonadati</taxon>
        <taxon>Bacteroidota</taxon>
        <taxon>Flavobacteriia</taxon>
        <taxon>Flavobacteriales</taxon>
        <taxon>Flavobacteriaceae</taxon>
        <taxon>Myroides</taxon>
    </lineage>
</organism>
<dbReference type="InterPro" id="IPR052702">
    <property type="entry name" value="MscS-like_channel"/>
</dbReference>
<evidence type="ECO:0000256" key="5">
    <source>
        <dbReference type="ARBA" id="ARBA00022989"/>
    </source>
</evidence>
<dbReference type="InterPro" id="IPR049278">
    <property type="entry name" value="MS_channel_C"/>
</dbReference>
<feature type="transmembrane region" description="Helical" evidence="7">
    <location>
        <begin position="63"/>
        <end position="80"/>
    </location>
</feature>
<dbReference type="AlphaFoldDB" id="A0A1I3SBU6"/>
<evidence type="ECO:0000259" key="9">
    <source>
        <dbReference type="Pfam" id="PF21082"/>
    </source>
</evidence>
<dbReference type="Gene3D" id="1.10.287.1260">
    <property type="match status" value="1"/>
</dbReference>
<dbReference type="Gene3D" id="3.30.70.100">
    <property type="match status" value="1"/>
</dbReference>
<feature type="transmembrane region" description="Helical" evidence="7">
    <location>
        <begin position="86"/>
        <end position="106"/>
    </location>
</feature>
<evidence type="ECO:0000313" key="11">
    <source>
        <dbReference type="Proteomes" id="UP000243887"/>
    </source>
</evidence>
<gene>
    <name evidence="10" type="ORF">SAMN04487893_11024</name>
</gene>
<evidence type="ECO:0000256" key="4">
    <source>
        <dbReference type="ARBA" id="ARBA00022692"/>
    </source>
</evidence>
<evidence type="ECO:0000256" key="7">
    <source>
        <dbReference type="SAM" id="Phobius"/>
    </source>
</evidence>
<keyword evidence="5 7" id="KW-1133">Transmembrane helix</keyword>
<dbReference type="RefSeq" id="WP_090679501.1">
    <property type="nucleotide sequence ID" value="NZ_FORU01000010.1"/>
</dbReference>
<reference evidence="11" key="1">
    <citation type="submission" date="2016-10" db="EMBL/GenBank/DDBJ databases">
        <authorList>
            <person name="Varghese N."/>
            <person name="Submissions S."/>
        </authorList>
    </citation>
    <scope>NUCLEOTIDE SEQUENCE [LARGE SCALE GENOMIC DNA]</scope>
    <source>
        <strain evidence="11">DSM 26542</strain>
    </source>
</reference>
<dbReference type="InterPro" id="IPR011066">
    <property type="entry name" value="MscS_channel_C_sf"/>
</dbReference>
<dbReference type="InterPro" id="IPR006685">
    <property type="entry name" value="MscS_channel_2nd"/>
</dbReference>
<evidence type="ECO:0000313" key="10">
    <source>
        <dbReference type="EMBL" id="SFJ56283.1"/>
    </source>
</evidence>
<dbReference type="SUPFAM" id="SSF50182">
    <property type="entry name" value="Sm-like ribonucleoproteins"/>
    <property type="match status" value="1"/>
</dbReference>
<accession>A0A1I3SBU6</accession>
<comment type="subcellular location">
    <subcellularLocation>
        <location evidence="1">Cell membrane</location>
        <topology evidence="1">Multi-pass membrane protein</topology>
    </subcellularLocation>
</comment>
<name>A0A1I3SBU6_9FLAO</name>
<dbReference type="OrthoDB" id="9809206at2"/>
<sequence>MKIGKWLQWLLEYEIYASKSISVTIGTVIFIVFTLLLTRFGLRFLKKTIVKVTNMEDVGRLNSVFNFVSYFVYIIMFFFILNAVGININMFLTASAALFVGLGFALQKIFQDLIAGIYILLDKTLTVGDVIEIEGEVARVEMIHLRSTTAITRNHRVFIIPNRKFMDDTIRNWTQNNEVVRVKIDVGVYIGTDSQKVKELLLGSVRGNPEVLKEPAPLVFLNEFGESSVRFVLHYFINKAFDNDRISSDIRFEIDRQFKESGIKLPVPVLRLEQ</sequence>
<dbReference type="InterPro" id="IPR023408">
    <property type="entry name" value="MscS_beta-dom_sf"/>
</dbReference>